<feature type="active site" description="Proton donor" evidence="6">
    <location>
        <position position="550"/>
    </location>
</feature>
<dbReference type="InterPro" id="IPR002252">
    <property type="entry name" value="Glyco_hydro_36"/>
</dbReference>
<feature type="domain" description="Glycosyl hydrolase family 36 N-terminal" evidence="8">
    <location>
        <begin position="30"/>
        <end position="287"/>
    </location>
</feature>
<dbReference type="InterPro" id="IPR017853">
    <property type="entry name" value="GH"/>
</dbReference>
<evidence type="ECO:0000256" key="3">
    <source>
        <dbReference type="ARBA" id="ARBA00022801"/>
    </source>
</evidence>
<dbReference type="PROSITE" id="PS00512">
    <property type="entry name" value="ALPHA_GALACTOSIDASE"/>
    <property type="match status" value="1"/>
</dbReference>
<accession>A0A6N2T684</accession>
<dbReference type="Gene3D" id="2.60.40.1180">
    <property type="entry name" value="Golgi alpha-mannosidase II"/>
    <property type="match status" value="1"/>
</dbReference>
<feature type="domain" description="Glycosyl hydrolase family 36 C-terminal" evidence="7">
    <location>
        <begin position="652"/>
        <end position="726"/>
    </location>
</feature>
<dbReference type="PRINTS" id="PR00743">
    <property type="entry name" value="GLHYDRLASE36"/>
</dbReference>
<protein>
    <recommendedName>
        <fullName evidence="2 5">Alpha-galactosidase</fullName>
        <ecNumber evidence="2 5">3.2.1.22</ecNumber>
    </recommendedName>
</protein>
<name>A0A6N2T684_9FIRM</name>
<dbReference type="SUPFAM" id="SSF51445">
    <property type="entry name" value="(Trans)glycosidases"/>
    <property type="match status" value="1"/>
</dbReference>
<dbReference type="Pfam" id="PF16874">
    <property type="entry name" value="Glyco_hydro_36C"/>
    <property type="match status" value="1"/>
</dbReference>
<dbReference type="CDD" id="cd14791">
    <property type="entry name" value="GH36"/>
    <property type="match status" value="1"/>
</dbReference>
<gene>
    <name evidence="9" type="primary">rafA</name>
    <name evidence="9" type="ORF">BGLFYP119_01411</name>
</gene>
<evidence type="ECO:0000256" key="4">
    <source>
        <dbReference type="ARBA" id="ARBA00023295"/>
    </source>
</evidence>
<keyword evidence="3 5" id="KW-0378">Hydrolase</keyword>
<reference evidence="9" key="1">
    <citation type="submission" date="2019-11" db="EMBL/GenBank/DDBJ databases">
        <authorList>
            <person name="Feng L."/>
        </authorList>
    </citation>
    <scope>NUCLEOTIDE SEQUENCE</scope>
    <source>
        <strain evidence="9">BgluceraseaLFYP119</strain>
    </source>
</reference>
<sequence>MAIFADKNNSLFTLCTKSSMYQMKVDQYGVLLHTYYGKRTENMDFSYLIQRRDHGFSGNPYEAETDRTYSLDTLPQEYSCFGGGDYRESALQVRDSRGASALELRYDSYEIQKGKYAIPGLPAFYEEEQDLAETLVITMKNERKNLLVKLYYSVFEELDLLTRAVMVKNCSEEPIYLERAMSLCLDQPYGDWDWITFYGRHEMERQMSRTSIHHGIQSAGGLRGTSSHQYNPFVILADHTATETQGNCYGFSLLYSGNFLAEAEKDQFNQTRLLMGIHPGNFCYKLEKEECFYTPETAMVYSGEGFEKMSHIFHRAIRNNLCRGKFKNARRPVLINNWEGTYFDFTGEKLLAMAKDAAEMGVELFVMDDGWFGKRDDDNSGLGDWQVNEKKLGCTLKELSEKIHGLGMKFGIWYEPECISMDSDLYRTHPDWAFQVPGRNPVRSRNQLVLDFSRKDVRDHIFDEMTKVLDGADVDYLKWDFNRSICDVYSAQLPSDRQGEVLHRYVLGLYEFLERLGKRYPDMLIEGCSGGGGRFDAGMLHYTPQIWCSDDTDAIERLEIQYGTSFCYPVSAMGAHVSACPNHQTGRTVPLGTRATVAMAGTFGYELDPAKLTSGEKVEIREQISRFKEYYELIQRGDYFRLTSPSGEKHYAAWEFVSPDQKEALVSVVTSKVRTNDPPSRLLLRGLKENSIYILEGKEYTGGALKYAGLPLPEAKEEYQSWNFHFTIKEE</sequence>
<dbReference type="GO" id="GO:0004557">
    <property type="term" value="F:alpha-galactosidase activity"/>
    <property type="evidence" value="ECO:0007669"/>
    <property type="project" value="UniProtKB-UniRule"/>
</dbReference>
<feature type="active site" description="Nucleophile" evidence="6">
    <location>
        <position position="480"/>
    </location>
</feature>
<keyword evidence="4 5" id="KW-0326">Glycosidase</keyword>
<dbReference type="PANTHER" id="PTHR43053">
    <property type="entry name" value="GLYCOSIDASE FAMILY 31"/>
    <property type="match status" value="1"/>
</dbReference>
<evidence type="ECO:0000259" key="8">
    <source>
        <dbReference type="Pfam" id="PF16875"/>
    </source>
</evidence>
<dbReference type="GO" id="GO:0016052">
    <property type="term" value="P:carbohydrate catabolic process"/>
    <property type="evidence" value="ECO:0007669"/>
    <property type="project" value="InterPro"/>
</dbReference>
<dbReference type="RefSeq" id="WP_156353752.1">
    <property type="nucleotide sequence ID" value="NZ_CACRST010000013.1"/>
</dbReference>
<dbReference type="InterPro" id="IPR031705">
    <property type="entry name" value="Glyco_hydro_36_C"/>
</dbReference>
<proteinExistence type="inferred from homology"/>
<dbReference type="InterPro" id="IPR013785">
    <property type="entry name" value="Aldolase_TIM"/>
</dbReference>
<comment type="catalytic activity">
    <reaction evidence="1 5">
        <text>Hydrolysis of terminal, non-reducing alpha-D-galactose residues in alpha-D-galactosides, including galactose oligosaccharides, galactomannans and galactolipids.</text>
        <dbReference type="EC" id="3.2.1.22"/>
    </reaction>
</comment>
<dbReference type="EC" id="3.2.1.22" evidence="2 5"/>
<evidence type="ECO:0000313" key="9">
    <source>
        <dbReference type="EMBL" id="VYS99981.1"/>
    </source>
</evidence>
<dbReference type="FunFam" id="3.20.20.70:FF:000118">
    <property type="entry name" value="Alpha-galactosidase"/>
    <property type="match status" value="1"/>
</dbReference>
<evidence type="ECO:0000256" key="5">
    <source>
        <dbReference type="PIRNR" id="PIRNR005536"/>
    </source>
</evidence>
<evidence type="ECO:0000259" key="7">
    <source>
        <dbReference type="Pfam" id="PF16874"/>
    </source>
</evidence>
<dbReference type="Pfam" id="PF16875">
    <property type="entry name" value="Glyco_hydro_36N"/>
    <property type="match status" value="1"/>
</dbReference>
<dbReference type="EMBL" id="CACRST010000013">
    <property type="protein sequence ID" value="VYS99981.1"/>
    <property type="molecule type" value="Genomic_DNA"/>
</dbReference>
<dbReference type="AlphaFoldDB" id="A0A6N2T684"/>
<organism evidence="9">
    <name type="scientific">Blautia glucerasea</name>
    <dbReference type="NCBI Taxonomy" id="536633"/>
    <lineage>
        <taxon>Bacteria</taxon>
        <taxon>Bacillati</taxon>
        <taxon>Bacillota</taxon>
        <taxon>Clostridia</taxon>
        <taxon>Lachnospirales</taxon>
        <taxon>Lachnospiraceae</taxon>
        <taxon>Blautia</taxon>
    </lineage>
</organism>
<dbReference type="InterPro" id="IPR050985">
    <property type="entry name" value="Alpha-glycosidase_related"/>
</dbReference>
<comment type="similarity">
    <text evidence="5">Belongs to the glycosyl hydrolase.</text>
</comment>
<dbReference type="PANTHER" id="PTHR43053:SF3">
    <property type="entry name" value="ALPHA-GALACTOSIDASE C-RELATED"/>
    <property type="match status" value="1"/>
</dbReference>
<dbReference type="Gene3D" id="3.20.20.70">
    <property type="entry name" value="Aldolase class I"/>
    <property type="match status" value="1"/>
</dbReference>
<dbReference type="InterPro" id="IPR038417">
    <property type="entry name" value="Alpga-gal_N_sf"/>
</dbReference>
<evidence type="ECO:0000256" key="6">
    <source>
        <dbReference type="PIRSR" id="PIRSR005536-1"/>
    </source>
</evidence>
<dbReference type="InterPro" id="IPR031704">
    <property type="entry name" value="Glyco_hydro_36_N"/>
</dbReference>
<dbReference type="PIRSF" id="PIRSF005536">
    <property type="entry name" value="Agal"/>
    <property type="match status" value="1"/>
</dbReference>
<dbReference type="Pfam" id="PF02065">
    <property type="entry name" value="Melibiase"/>
    <property type="match status" value="1"/>
</dbReference>
<dbReference type="InterPro" id="IPR013780">
    <property type="entry name" value="Glyco_hydro_b"/>
</dbReference>
<dbReference type="Gene3D" id="2.70.98.60">
    <property type="entry name" value="alpha-galactosidase from lactobacil brevis"/>
    <property type="match status" value="1"/>
</dbReference>
<evidence type="ECO:0000256" key="2">
    <source>
        <dbReference type="ARBA" id="ARBA00012755"/>
    </source>
</evidence>
<dbReference type="InterPro" id="IPR000111">
    <property type="entry name" value="Glyco_hydro_27/36_CS"/>
</dbReference>
<evidence type="ECO:0000256" key="1">
    <source>
        <dbReference type="ARBA" id="ARBA00001255"/>
    </source>
</evidence>